<evidence type="ECO:0000313" key="2">
    <source>
        <dbReference type="Proteomes" id="UP000488956"/>
    </source>
</evidence>
<protein>
    <submittedName>
        <fullName evidence="1">Uncharacterized protein</fullName>
    </submittedName>
</protein>
<sequence length="175" mass="18961">MTLLVLDKIDDTTELKEGQVFASIKVASNSMKNYNFNIDQREANDRMVVGSQQCINAAIPRGVHGKRSTEYSASVSSFPTSRLASCFQSAACAAGRRYPDLGRQSTRAARRRLALGRQLLVGIQLKVGVHFLVGGQLVVKISAQLKVGGQLQGSVQFLQLVMRAQACRRPPKAGG</sequence>
<dbReference type="Proteomes" id="UP000488956">
    <property type="component" value="Unassembled WGS sequence"/>
</dbReference>
<reference evidence="1 2" key="1">
    <citation type="submission" date="2018-09" db="EMBL/GenBank/DDBJ databases">
        <title>Genomic investigation of the strawberry pathogen Phytophthora fragariae indicates pathogenicity is determined by transcriptional variation in three key races.</title>
        <authorList>
            <person name="Adams T.M."/>
            <person name="Armitage A.D."/>
            <person name="Sobczyk M.K."/>
            <person name="Bates H.J."/>
            <person name="Dunwell J.M."/>
            <person name="Nellist C.F."/>
            <person name="Harrison R.J."/>
        </authorList>
    </citation>
    <scope>NUCLEOTIDE SEQUENCE [LARGE SCALE GENOMIC DNA]</scope>
    <source>
        <strain evidence="1 2">ONT-3</strain>
    </source>
</reference>
<accession>A0A6G0LEH6</accession>
<dbReference type="AlphaFoldDB" id="A0A6G0LEH6"/>
<evidence type="ECO:0000313" key="1">
    <source>
        <dbReference type="EMBL" id="KAE9116991.1"/>
    </source>
</evidence>
<name>A0A6G0LEH6_9STRA</name>
<organism evidence="1 2">
    <name type="scientific">Phytophthora fragariae</name>
    <dbReference type="NCBI Taxonomy" id="53985"/>
    <lineage>
        <taxon>Eukaryota</taxon>
        <taxon>Sar</taxon>
        <taxon>Stramenopiles</taxon>
        <taxon>Oomycota</taxon>
        <taxon>Peronosporomycetes</taxon>
        <taxon>Peronosporales</taxon>
        <taxon>Peronosporaceae</taxon>
        <taxon>Phytophthora</taxon>
    </lineage>
</organism>
<gene>
    <name evidence="1" type="ORF">PF010_g8750</name>
</gene>
<comment type="caution">
    <text evidence="1">The sequence shown here is derived from an EMBL/GenBank/DDBJ whole genome shotgun (WGS) entry which is preliminary data.</text>
</comment>
<dbReference type="EMBL" id="QXFX01000404">
    <property type="protein sequence ID" value="KAE9116991.1"/>
    <property type="molecule type" value="Genomic_DNA"/>
</dbReference>
<proteinExistence type="predicted"/>